<feature type="compositionally biased region" description="Low complexity" evidence="1">
    <location>
        <begin position="230"/>
        <end position="239"/>
    </location>
</feature>
<sequence>MDTLAPLAARPLRSSLHPRFLQPSPPPSSTPTTTAHLPPPTQLPSLHNLPTLIYPLLLFIVTVPPGPTAFPLILAASLAKFATRICPCPDTVIRRNLFLNGLSPNGLYQPSNSPHALFDASCCFPAALTPLATMLLPSALPCELRPQSRAASVASVASPLRRSSRNISMAAPFDAPAQDPTATLVASGLIQTCRRLQSILSLNRLSSQTPTLAPTGPFNSGIRKTRRASEIPSSTSSSSRTRRARAPKTPIRRHKRTCDRAFASNGASSPMAIDEKEDQCDRSRFSTPPPTKRTRLTTPPPAPDRGPARWNRVSNQLELLSDLEDNEVWTDAEDRQLVNMVLGKLELTKEEWDQCAIVLGKRSGEVVGKRWMDLLGHVDLNKERRRQLREQNSRTFKRTRA</sequence>
<evidence type="ECO:0000313" key="3">
    <source>
        <dbReference type="EMBL" id="TGZ76460.1"/>
    </source>
</evidence>
<keyword evidence="4" id="KW-1185">Reference proteome</keyword>
<dbReference type="CDD" id="cd00167">
    <property type="entry name" value="SANT"/>
    <property type="match status" value="1"/>
</dbReference>
<gene>
    <name evidence="3" type="ORF">EX30DRAFT_352603</name>
</gene>
<feature type="region of interest" description="Disordered" evidence="1">
    <location>
        <begin position="207"/>
        <end position="309"/>
    </location>
</feature>
<evidence type="ECO:0000256" key="1">
    <source>
        <dbReference type="SAM" id="MobiDB-lite"/>
    </source>
</evidence>
<dbReference type="Proteomes" id="UP000298138">
    <property type="component" value="Unassembled WGS sequence"/>
</dbReference>
<proteinExistence type="predicted"/>
<organism evidence="3 4">
    <name type="scientific">Ascodesmis nigricans</name>
    <dbReference type="NCBI Taxonomy" id="341454"/>
    <lineage>
        <taxon>Eukaryota</taxon>
        <taxon>Fungi</taxon>
        <taxon>Dikarya</taxon>
        <taxon>Ascomycota</taxon>
        <taxon>Pezizomycotina</taxon>
        <taxon>Pezizomycetes</taxon>
        <taxon>Pezizales</taxon>
        <taxon>Ascodesmidaceae</taxon>
        <taxon>Ascodesmis</taxon>
    </lineage>
</organism>
<feature type="region of interest" description="Disordered" evidence="1">
    <location>
        <begin position="16"/>
        <end position="41"/>
    </location>
</feature>
<accession>A0A4S2MHV7</accession>
<name>A0A4S2MHV7_9PEZI</name>
<dbReference type="InParanoid" id="A0A4S2MHV7"/>
<evidence type="ECO:0000313" key="4">
    <source>
        <dbReference type="Proteomes" id="UP000298138"/>
    </source>
</evidence>
<feature type="domain" description="Myb-like" evidence="2">
    <location>
        <begin position="329"/>
        <end position="375"/>
    </location>
</feature>
<dbReference type="InterPro" id="IPR001005">
    <property type="entry name" value="SANT/Myb"/>
</dbReference>
<feature type="compositionally biased region" description="Basic residues" evidence="1">
    <location>
        <begin position="240"/>
        <end position="257"/>
    </location>
</feature>
<reference evidence="3 4" key="1">
    <citation type="submission" date="2019-04" db="EMBL/GenBank/DDBJ databases">
        <title>Comparative genomics and transcriptomics to analyze fruiting body development in filamentous ascomycetes.</title>
        <authorList>
            <consortium name="DOE Joint Genome Institute"/>
            <person name="Lutkenhaus R."/>
            <person name="Traeger S."/>
            <person name="Breuer J."/>
            <person name="Kuo A."/>
            <person name="Lipzen A."/>
            <person name="Pangilinan J."/>
            <person name="Dilworth D."/>
            <person name="Sandor L."/>
            <person name="Poggeler S."/>
            <person name="Barry K."/>
            <person name="Grigoriev I.V."/>
            <person name="Nowrousian M."/>
        </authorList>
    </citation>
    <scope>NUCLEOTIDE SEQUENCE [LARGE SCALE GENOMIC DNA]</scope>
    <source>
        <strain evidence="3 4">CBS 389.68</strain>
    </source>
</reference>
<evidence type="ECO:0000259" key="2">
    <source>
        <dbReference type="PROSITE" id="PS50090"/>
    </source>
</evidence>
<dbReference type="OrthoDB" id="5334491at2759"/>
<dbReference type="EMBL" id="ML220177">
    <property type="protein sequence ID" value="TGZ76460.1"/>
    <property type="molecule type" value="Genomic_DNA"/>
</dbReference>
<dbReference type="PROSITE" id="PS50090">
    <property type="entry name" value="MYB_LIKE"/>
    <property type="match status" value="1"/>
</dbReference>
<dbReference type="AlphaFoldDB" id="A0A4S2MHV7"/>
<protein>
    <recommendedName>
        <fullName evidence="2">Myb-like domain-containing protein</fullName>
    </recommendedName>
</protein>